<dbReference type="Proteomes" id="UP000198802">
    <property type="component" value="Unassembled WGS sequence"/>
</dbReference>
<dbReference type="AlphaFoldDB" id="A0A0S4QVK6"/>
<evidence type="ECO:0000313" key="1">
    <source>
        <dbReference type="EMBL" id="CUU59533.1"/>
    </source>
</evidence>
<proteinExistence type="predicted"/>
<name>A0A0S4QVK6_9ACTN</name>
<accession>A0A0S4QVK6</accession>
<evidence type="ECO:0000313" key="2">
    <source>
        <dbReference type="Proteomes" id="UP000198802"/>
    </source>
</evidence>
<organism evidence="1 2">
    <name type="scientific">Parafrankia irregularis</name>
    <dbReference type="NCBI Taxonomy" id="795642"/>
    <lineage>
        <taxon>Bacteria</taxon>
        <taxon>Bacillati</taxon>
        <taxon>Actinomycetota</taxon>
        <taxon>Actinomycetes</taxon>
        <taxon>Frankiales</taxon>
        <taxon>Frankiaceae</taxon>
        <taxon>Parafrankia</taxon>
    </lineage>
</organism>
<gene>
    <name evidence="1" type="ORF">Ga0074812_1293</name>
</gene>
<dbReference type="EMBL" id="FAOZ01000029">
    <property type="protein sequence ID" value="CUU59533.1"/>
    <property type="molecule type" value="Genomic_DNA"/>
</dbReference>
<keyword evidence="2" id="KW-1185">Reference proteome</keyword>
<protein>
    <submittedName>
        <fullName evidence="1">Uncharacterized protein</fullName>
    </submittedName>
</protein>
<reference evidence="2" key="1">
    <citation type="submission" date="2015-11" db="EMBL/GenBank/DDBJ databases">
        <authorList>
            <person name="Varghese N."/>
        </authorList>
    </citation>
    <scope>NUCLEOTIDE SEQUENCE [LARGE SCALE GENOMIC DNA]</scope>
    <source>
        <strain evidence="2">DSM 45899</strain>
    </source>
</reference>
<sequence length="35" mass="3759">MVAGEIVADEVDAFGVRGIGGRCAWPLSRDDSRPR</sequence>